<name>A0A923L932_9BACI</name>
<gene>
    <name evidence="1" type="ORF">H8S33_18705</name>
</gene>
<keyword evidence="2" id="KW-1185">Reference proteome</keyword>
<sequence>MRYIESVLIPMGETDKIRFDDEEYNLNYHMLRISLSKLLVVNFIIRNLISFTFIHE</sequence>
<protein>
    <submittedName>
        <fullName evidence="1">Uncharacterized protein</fullName>
    </submittedName>
</protein>
<accession>A0A923L932</accession>
<evidence type="ECO:0000313" key="2">
    <source>
        <dbReference type="Proteomes" id="UP000637359"/>
    </source>
</evidence>
<organism evidence="1 2">
    <name type="scientific">Ornithinibacillus hominis</name>
    <dbReference type="NCBI Taxonomy" id="2763055"/>
    <lineage>
        <taxon>Bacteria</taxon>
        <taxon>Bacillati</taxon>
        <taxon>Bacillota</taxon>
        <taxon>Bacilli</taxon>
        <taxon>Bacillales</taxon>
        <taxon>Bacillaceae</taxon>
        <taxon>Ornithinibacillus</taxon>
    </lineage>
</organism>
<comment type="caution">
    <text evidence="1">The sequence shown here is derived from an EMBL/GenBank/DDBJ whole genome shotgun (WGS) entry which is preliminary data.</text>
</comment>
<dbReference type="Proteomes" id="UP000637359">
    <property type="component" value="Unassembled WGS sequence"/>
</dbReference>
<dbReference type="AlphaFoldDB" id="A0A923L932"/>
<reference evidence="1" key="1">
    <citation type="submission" date="2020-08" db="EMBL/GenBank/DDBJ databases">
        <title>Genome public.</title>
        <authorList>
            <person name="Liu C."/>
            <person name="Sun Q."/>
        </authorList>
    </citation>
    <scope>NUCLEOTIDE SEQUENCE</scope>
    <source>
        <strain evidence="1">BX22</strain>
    </source>
</reference>
<dbReference type="RefSeq" id="WP_186871500.1">
    <property type="nucleotide sequence ID" value="NZ_JACOOL010000022.1"/>
</dbReference>
<evidence type="ECO:0000313" key="1">
    <source>
        <dbReference type="EMBL" id="MBC5638805.1"/>
    </source>
</evidence>
<dbReference type="EMBL" id="JACOOL010000022">
    <property type="protein sequence ID" value="MBC5638805.1"/>
    <property type="molecule type" value="Genomic_DNA"/>
</dbReference>
<proteinExistence type="predicted"/>